<protein>
    <recommendedName>
        <fullName evidence="2">AB hydrolase-1 domain-containing protein</fullName>
    </recommendedName>
</protein>
<dbReference type="GO" id="GO:0003824">
    <property type="term" value="F:catalytic activity"/>
    <property type="evidence" value="ECO:0007669"/>
    <property type="project" value="UniProtKB-ARBA"/>
</dbReference>
<comment type="caution">
    <text evidence="3">The sequence shown here is derived from an EMBL/GenBank/DDBJ whole genome shotgun (WGS) entry which is preliminary data.</text>
</comment>
<organism evidence="3 4">
    <name type="scientific">Kytococcus schroeteri</name>
    <dbReference type="NCBI Taxonomy" id="138300"/>
    <lineage>
        <taxon>Bacteria</taxon>
        <taxon>Bacillati</taxon>
        <taxon>Actinomycetota</taxon>
        <taxon>Actinomycetes</taxon>
        <taxon>Micrococcales</taxon>
        <taxon>Kytococcaceae</taxon>
        <taxon>Kytococcus</taxon>
    </lineage>
</organism>
<proteinExistence type="predicted"/>
<dbReference type="RefSeq" id="WP_101849145.1">
    <property type="nucleotide sequence ID" value="NZ_PKIZ01000003.1"/>
</dbReference>
<dbReference type="PANTHER" id="PTHR43798">
    <property type="entry name" value="MONOACYLGLYCEROL LIPASE"/>
    <property type="match status" value="1"/>
</dbReference>
<dbReference type="AlphaFoldDB" id="A0A2I1PCR4"/>
<dbReference type="OrthoDB" id="7185741at2"/>
<evidence type="ECO:0000259" key="2">
    <source>
        <dbReference type="Pfam" id="PF12697"/>
    </source>
</evidence>
<sequence>MERWRAARRQERAGRVRGARDTGPRATDLAAEVQGEHGPWVVLMPGLGMGAEAWDEVAADLARDHRVVRYDRPGLGRARAERVAEPHLHDEVAHLRRVVHEVVPDPARVWLVAHSMARFMAEAYLRSDPHRVAGLVAVDGSVEEDPRLRWPVEDDLRHALAAGLGWLPLVGRRVRSALLEDAGYTRMAAELLRLRRVLPLPAVPMVLVVAARPWEPGSRRWVRRQRHLAQRHRVELRRTRPEEPLPRIRTVVVPDSGHLVMRDQPTRLAAMVRAAVAAGPVPGETGRG</sequence>
<dbReference type="SUPFAM" id="SSF53474">
    <property type="entry name" value="alpha/beta-Hydrolases"/>
    <property type="match status" value="1"/>
</dbReference>
<feature type="domain" description="AB hydrolase-1" evidence="2">
    <location>
        <begin position="41"/>
        <end position="270"/>
    </location>
</feature>
<dbReference type="Gene3D" id="3.40.50.1820">
    <property type="entry name" value="alpha/beta hydrolase"/>
    <property type="match status" value="1"/>
</dbReference>
<dbReference type="Proteomes" id="UP000234206">
    <property type="component" value="Unassembled WGS sequence"/>
</dbReference>
<feature type="compositionally biased region" description="Basic and acidic residues" evidence="1">
    <location>
        <begin position="1"/>
        <end position="23"/>
    </location>
</feature>
<reference evidence="3 4" key="1">
    <citation type="submission" date="2017-12" db="EMBL/GenBank/DDBJ databases">
        <title>Phylogenetic diversity of female urinary microbiome.</title>
        <authorList>
            <person name="Thomas-White K."/>
            <person name="Wolfe A.J."/>
        </authorList>
    </citation>
    <scope>NUCLEOTIDE SEQUENCE [LARGE SCALE GENOMIC DNA]</scope>
    <source>
        <strain evidence="3 4">UMB1298</strain>
    </source>
</reference>
<keyword evidence="4" id="KW-1185">Reference proteome</keyword>
<feature type="region of interest" description="Disordered" evidence="1">
    <location>
        <begin position="1"/>
        <end position="25"/>
    </location>
</feature>
<name>A0A2I1PCR4_9MICO</name>
<evidence type="ECO:0000313" key="4">
    <source>
        <dbReference type="Proteomes" id="UP000234206"/>
    </source>
</evidence>
<dbReference type="PANTHER" id="PTHR43798:SF33">
    <property type="entry name" value="HYDROLASE, PUTATIVE (AFU_ORTHOLOGUE AFUA_2G14860)-RELATED"/>
    <property type="match status" value="1"/>
</dbReference>
<dbReference type="Pfam" id="PF12697">
    <property type="entry name" value="Abhydrolase_6"/>
    <property type="match status" value="1"/>
</dbReference>
<accession>A0A2I1PCR4</accession>
<evidence type="ECO:0000256" key="1">
    <source>
        <dbReference type="SAM" id="MobiDB-lite"/>
    </source>
</evidence>
<dbReference type="InterPro" id="IPR029058">
    <property type="entry name" value="AB_hydrolase_fold"/>
</dbReference>
<gene>
    <name evidence="3" type="ORF">CYJ76_02330</name>
</gene>
<dbReference type="InterPro" id="IPR050266">
    <property type="entry name" value="AB_hydrolase_sf"/>
</dbReference>
<dbReference type="EMBL" id="PKIZ01000003">
    <property type="protein sequence ID" value="PKZ42417.1"/>
    <property type="molecule type" value="Genomic_DNA"/>
</dbReference>
<evidence type="ECO:0000313" key="3">
    <source>
        <dbReference type="EMBL" id="PKZ42417.1"/>
    </source>
</evidence>
<dbReference type="GO" id="GO:0016020">
    <property type="term" value="C:membrane"/>
    <property type="evidence" value="ECO:0007669"/>
    <property type="project" value="TreeGrafter"/>
</dbReference>
<dbReference type="InterPro" id="IPR000073">
    <property type="entry name" value="AB_hydrolase_1"/>
</dbReference>